<name>A0A1M6AGK2_9FLAO</name>
<keyword evidence="3" id="KW-1185">Reference proteome</keyword>
<evidence type="ECO:0000313" key="2">
    <source>
        <dbReference type="EMBL" id="SHI35521.1"/>
    </source>
</evidence>
<reference evidence="2" key="1">
    <citation type="submission" date="2016-11" db="EMBL/GenBank/DDBJ databases">
        <authorList>
            <person name="Jaros S."/>
            <person name="Januszkiewicz K."/>
            <person name="Wedrychowicz H."/>
        </authorList>
    </citation>
    <scope>NUCLEOTIDE SEQUENCE [LARGE SCALE GENOMIC DNA]</scope>
    <source>
        <strain evidence="2">DSM 21425</strain>
    </source>
</reference>
<dbReference type="SUPFAM" id="SSF54060">
    <property type="entry name" value="His-Me finger endonucleases"/>
    <property type="match status" value="1"/>
</dbReference>
<dbReference type="Pfam" id="PF13392">
    <property type="entry name" value="HNH_3"/>
    <property type="match status" value="1"/>
</dbReference>
<dbReference type="Gene3D" id="3.90.75.20">
    <property type="match status" value="1"/>
</dbReference>
<protein>
    <submittedName>
        <fullName evidence="2">HNH endonuclease</fullName>
    </submittedName>
</protein>
<feature type="domain" description="HNH nuclease" evidence="1">
    <location>
        <begin position="90"/>
        <end position="118"/>
    </location>
</feature>
<keyword evidence="2" id="KW-0378">Hydrolase</keyword>
<organism evidence="2 3">
    <name type="scientific">Mesonia phycicola</name>
    <dbReference type="NCBI Taxonomy" id="579105"/>
    <lineage>
        <taxon>Bacteria</taxon>
        <taxon>Pseudomonadati</taxon>
        <taxon>Bacteroidota</taxon>
        <taxon>Flavobacteriia</taxon>
        <taxon>Flavobacteriales</taxon>
        <taxon>Flavobacteriaceae</taxon>
        <taxon>Mesonia</taxon>
    </lineage>
</organism>
<proteinExistence type="predicted"/>
<keyword evidence="2" id="KW-0255">Endonuclease</keyword>
<sequence length="192" mass="22753">MNLEKNESFYRDNNLVEEWRYYYEDDWAEGYEIAISSKGRVMNFVKSKNGIILKGSSINGYQVFNTKMTNGKRKNFYLHKVQAIAFLEKPEDGLFVIHKNYNKKDNNINNLAWVNRKEWEAHQDKNPKVIAKRQSKRRTYTKLSYAEATILKKKLLDPNRKTRLKVLAKQFGVSEMQLHRIKTGENWADLKV</sequence>
<dbReference type="STRING" id="579105.SAMN04488096_101257"/>
<dbReference type="EMBL" id="FQYY01000001">
    <property type="protein sequence ID" value="SHI35521.1"/>
    <property type="molecule type" value="Genomic_DNA"/>
</dbReference>
<dbReference type="AlphaFoldDB" id="A0A1M6AGK2"/>
<gene>
    <name evidence="2" type="ORF">SAMN04488096_101257</name>
</gene>
<dbReference type="RefSeq" id="WP_073147417.1">
    <property type="nucleotide sequence ID" value="NZ_FQYY01000001.1"/>
</dbReference>
<dbReference type="Proteomes" id="UP000184225">
    <property type="component" value="Unassembled WGS sequence"/>
</dbReference>
<dbReference type="OrthoDB" id="6631788at2"/>
<dbReference type="InterPro" id="IPR044925">
    <property type="entry name" value="His-Me_finger_sf"/>
</dbReference>
<dbReference type="InterPro" id="IPR003615">
    <property type="entry name" value="HNH_nuc"/>
</dbReference>
<evidence type="ECO:0000313" key="3">
    <source>
        <dbReference type="Proteomes" id="UP000184225"/>
    </source>
</evidence>
<accession>A0A1M6AGK2</accession>
<evidence type="ECO:0000259" key="1">
    <source>
        <dbReference type="Pfam" id="PF13392"/>
    </source>
</evidence>
<keyword evidence="2" id="KW-0540">Nuclease</keyword>
<dbReference type="GO" id="GO:0004519">
    <property type="term" value="F:endonuclease activity"/>
    <property type="evidence" value="ECO:0007669"/>
    <property type="project" value="UniProtKB-KW"/>
</dbReference>